<dbReference type="SMART" id="SM00862">
    <property type="entry name" value="Trans_reg_C"/>
    <property type="match status" value="1"/>
</dbReference>
<dbReference type="PANTHER" id="PTHR36842:SF1">
    <property type="entry name" value="PROTEIN TOLB"/>
    <property type="match status" value="1"/>
</dbReference>
<evidence type="ECO:0000256" key="1">
    <source>
        <dbReference type="ARBA" id="ARBA00009820"/>
    </source>
</evidence>
<dbReference type="GO" id="GO:0003677">
    <property type="term" value="F:DNA binding"/>
    <property type="evidence" value="ECO:0007669"/>
    <property type="project" value="UniProtKB-UniRule"/>
</dbReference>
<comment type="similarity">
    <text evidence="1">Belongs to the TolB family.</text>
</comment>
<dbReference type="EMBL" id="VICD02000028">
    <property type="protein sequence ID" value="KAB8198338.1"/>
    <property type="molecule type" value="Genomic_DNA"/>
</dbReference>
<reference evidence="3 4" key="1">
    <citation type="submission" date="2019-10" db="EMBL/GenBank/DDBJ databases">
        <title>Lysobacter alkalisoli sp. nov., isolated from saline-alkaline soil.</title>
        <authorList>
            <person name="Sun J.-Q."/>
        </authorList>
    </citation>
    <scope>NUCLEOTIDE SEQUENCE [LARGE SCALE GENOMIC DNA]</scope>
    <source>
        <strain evidence="3 4">KCTC 42381</strain>
    </source>
</reference>
<dbReference type="InterPro" id="IPR001867">
    <property type="entry name" value="OmpR/PhoB-type_DNA-bd"/>
</dbReference>
<gene>
    <name evidence="3" type="ORF">FKV24_002500</name>
</gene>
<dbReference type="Proteomes" id="UP000320431">
    <property type="component" value="Unassembled WGS sequence"/>
</dbReference>
<dbReference type="Pfam" id="PF07676">
    <property type="entry name" value="PD40"/>
    <property type="match status" value="5"/>
</dbReference>
<dbReference type="PROSITE" id="PS51755">
    <property type="entry name" value="OMPR_PHOB"/>
    <property type="match status" value="1"/>
</dbReference>
<dbReference type="GO" id="GO:0006355">
    <property type="term" value="P:regulation of DNA-templated transcription"/>
    <property type="evidence" value="ECO:0007669"/>
    <property type="project" value="InterPro"/>
</dbReference>
<dbReference type="SUPFAM" id="SSF82171">
    <property type="entry name" value="DPP6 N-terminal domain-like"/>
    <property type="match status" value="2"/>
</dbReference>
<evidence type="ECO:0000313" key="3">
    <source>
        <dbReference type="EMBL" id="KAB8198338.1"/>
    </source>
</evidence>
<sequence>MSPPIEPTSLPSDRLRVGDCVVDVPLREVSAPDARRPRRITPKAMGVLRVLVGHGGRVVSRDTLLAEVWPDTLPTDDVITQAVTQLRKAFGEKRGDAQYIETIAKTGYRLLAPVAWLDAGAAADADGVDGAIAAGGPQATDTARDAVVSAPGDGPVRWWLRERVLVSLVAAVMAVALVAFLLMRAPAAPPGEDAATVVAASPDRPYRLLTSAPGFELSPTLSPDASMVAYAATLPERRGTVIMMQTTNSSQPRQISFPESGVSDRLPSWSPDGREIAWIRYGPGRACEVLVMAASGGGGERSVASCNGDDLLSFDWAPDGRALVFGSMGSDSDATGLRLLDLQSGRWSELRYPSRGTALDHAPRYSPDGRWVGFVRNPQLGDLWRIPAEGGRPERLTDIGGEFRGWDWLPDGSGIVFARRIDSETRLYRLDLASRRISDLGLDDAQAPAVAERAGVLAFVRRRPQFGLFRVNRSEASGPVRREHLFASSGRDTMPSLAPDGRQLVFSSDRSGHFHLWWTDLENPRSLRQLEDVHPDTHSRPEWSPDSRRMLVVGHDDDGRKGVFEVVAASGQVSFLPMPGPRFRTLQAMYTPSPDRILMTVRDPDDRLCLALLDRSQAPWKVLGKIEDVSHARVDSANQRVLFTRLSADGLWQADLSLAQDSIRMVDRDKPTRWRYQTWAVAEDGSIDYLEPRADCLSSLRPIGVPDGDASTPATGRCLNPDRLSATTSFSSSSRLDAVFSAQAIDDGTDIGLMGIDSAPSEAPRVEVPGWIK</sequence>
<protein>
    <submittedName>
        <fullName evidence="3">Transcriptional regulator</fullName>
    </submittedName>
</protein>
<dbReference type="GO" id="GO:0000160">
    <property type="term" value="P:phosphorelay signal transduction system"/>
    <property type="evidence" value="ECO:0007669"/>
    <property type="project" value="InterPro"/>
</dbReference>
<keyword evidence="2" id="KW-0238">DNA-binding</keyword>
<evidence type="ECO:0000256" key="2">
    <source>
        <dbReference type="ARBA" id="ARBA00023125"/>
    </source>
</evidence>
<comment type="caution">
    <text evidence="3">The sequence shown here is derived from an EMBL/GenBank/DDBJ whole genome shotgun (WGS) entry which is preliminary data.</text>
</comment>
<accession>A0A508B0G7</accession>
<dbReference type="InterPro" id="IPR036388">
    <property type="entry name" value="WH-like_DNA-bd_sf"/>
</dbReference>
<name>A0A508B0G7_9GAMM</name>
<dbReference type="Gene3D" id="2.120.10.30">
    <property type="entry name" value="TolB, C-terminal domain"/>
    <property type="match status" value="1"/>
</dbReference>
<dbReference type="Gene3D" id="1.10.10.10">
    <property type="entry name" value="Winged helix-like DNA-binding domain superfamily/Winged helix DNA-binding domain"/>
    <property type="match status" value="1"/>
</dbReference>
<dbReference type="InterPro" id="IPR011659">
    <property type="entry name" value="WD40"/>
</dbReference>
<dbReference type="InterPro" id="IPR011042">
    <property type="entry name" value="6-blade_b-propeller_TolB-like"/>
</dbReference>
<dbReference type="InterPro" id="IPR016032">
    <property type="entry name" value="Sig_transdc_resp-reg_C-effctor"/>
</dbReference>
<dbReference type="SUPFAM" id="SSF46894">
    <property type="entry name" value="C-terminal effector domain of the bipartite response regulators"/>
    <property type="match status" value="1"/>
</dbReference>
<dbReference type="PANTHER" id="PTHR36842">
    <property type="entry name" value="PROTEIN TOLB HOMOLOG"/>
    <property type="match status" value="1"/>
</dbReference>
<dbReference type="Pfam" id="PF00486">
    <property type="entry name" value="Trans_reg_C"/>
    <property type="match status" value="1"/>
</dbReference>
<organism evidence="3 4">
    <name type="scientific">Marilutibacter maris</name>
    <dbReference type="NCBI Taxonomy" id="1605891"/>
    <lineage>
        <taxon>Bacteria</taxon>
        <taxon>Pseudomonadati</taxon>
        <taxon>Pseudomonadota</taxon>
        <taxon>Gammaproteobacteria</taxon>
        <taxon>Lysobacterales</taxon>
        <taxon>Lysobacteraceae</taxon>
        <taxon>Marilutibacter</taxon>
    </lineage>
</organism>
<dbReference type="AlphaFoldDB" id="A0A508B0G7"/>
<dbReference type="RefSeq" id="WP_141481084.1">
    <property type="nucleotide sequence ID" value="NZ_VICD02000028.1"/>
</dbReference>
<proteinExistence type="inferred from homology"/>
<evidence type="ECO:0000313" key="4">
    <source>
        <dbReference type="Proteomes" id="UP000320431"/>
    </source>
</evidence>
<dbReference type="CDD" id="cd00383">
    <property type="entry name" value="trans_reg_C"/>
    <property type="match status" value="1"/>
</dbReference>
<dbReference type="Gene3D" id="2.120.10.60">
    <property type="entry name" value="Tricorn protease N-terminal domain"/>
    <property type="match status" value="1"/>
</dbReference>